<name>A0AA37TFD2_9HYPH</name>
<evidence type="ECO:0000313" key="2">
    <source>
        <dbReference type="EMBL" id="GLS72846.1"/>
    </source>
</evidence>
<protein>
    <submittedName>
        <fullName evidence="2">Uncharacterized protein</fullName>
    </submittedName>
</protein>
<reference evidence="3" key="1">
    <citation type="journal article" date="2019" name="Int. J. Syst. Evol. Microbiol.">
        <title>The Global Catalogue of Microorganisms (GCM) 10K type strain sequencing project: providing services to taxonomists for standard genome sequencing and annotation.</title>
        <authorList>
            <consortium name="The Broad Institute Genomics Platform"/>
            <consortium name="The Broad Institute Genome Sequencing Center for Infectious Disease"/>
            <person name="Wu L."/>
            <person name="Ma J."/>
        </authorList>
    </citation>
    <scope>NUCLEOTIDE SEQUENCE [LARGE SCALE GENOMIC DNA]</scope>
    <source>
        <strain evidence="3">NBRC 103632</strain>
    </source>
</reference>
<evidence type="ECO:0000313" key="3">
    <source>
        <dbReference type="Proteomes" id="UP001157440"/>
    </source>
</evidence>
<feature type="region of interest" description="Disordered" evidence="1">
    <location>
        <begin position="140"/>
        <end position="178"/>
    </location>
</feature>
<keyword evidence="3" id="KW-1185">Reference proteome</keyword>
<dbReference type="RefSeq" id="WP_124262952.1">
    <property type="nucleotide sequence ID" value="NZ_BPQZ01000003.1"/>
</dbReference>
<comment type="caution">
    <text evidence="2">The sequence shown here is derived from an EMBL/GenBank/DDBJ whole genome shotgun (WGS) entry which is preliminary data.</text>
</comment>
<feature type="compositionally biased region" description="Basic and acidic residues" evidence="1">
    <location>
        <begin position="140"/>
        <end position="155"/>
    </location>
</feature>
<gene>
    <name evidence="2" type="ORF">GCM10007890_48610</name>
</gene>
<organism evidence="2 3">
    <name type="scientific">Methylobacterium tardum</name>
    <dbReference type="NCBI Taxonomy" id="374432"/>
    <lineage>
        <taxon>Bacteria</taxon>
        <taxon>Pseudomonadati</taxon>
        <taxon>Pseudomonadota</taxon>
        <taxon>Alphaproteobacteria</taxon>
        <taxon>Hyphomicrobiales</taxon>
        <taxon>Methylobacteriaceae</taxon>
        <taxon>Methylobacterium</taxon>
    </lineage>
</organism>
<dbReference type="Proteomes" id="UP001157440">
    <property type="component" value="Unassembled WGS sequence"/>
</dbReference>
<accession>A0AA37TFD2</accession>
<dbReference type="EMBL" id="BSPL01000023">
    <property type="protein sequence ID" value="GLS72846.1"/>
    <property type="molecule type" value="Genomic_DNA"/>
</dbReference>
<sequence length="226" mass="25029">MAVITVLRDHGTPNPIDEMALQHVSQSMRRQVLSGLRFLRLIDARGRALPRLKSLVVAYETPAWPTVLTGVLKAAYEPLFQHELGTMSPTVFQRLFRSQYPSTDGVTRKALTFFISAARSAEIPLNGDLFEGRRVRRGGQRREALGRENGGRVEPVDDAQDETPSLGESGGEESPGKVIAADDGHAALAFLTDLLDEARMTGQEQEAVWTLVKYVRRCRDHAHRAA</sequence>
<proteinExistence type="predicted"/>
<evidence type="ECO:0000256" key="1">
    <source>
        <dbReference type="SAM" id="MobiDB-lite"/>
    </source>
</evidence>
<dbReference type="AlphaFoldDB" id="A0AA37TFD2"/>